<name>A0A7J6I1U4_CANSA</name>
<protein>
    <submittedName>
        <fullName evidence="1">Uncharacterized protein</fullName>
    </submittedName>
</protein>
<dbReference type="EMBL" id="JAATIQ010000012">
    <property type="protein sequence ID" value="KAF4401493.1"/>
    <property type="molecule type" value="Genomic_DNA"/>
</dbReference>
<sequence length="139" mass="16312">MFFCASEVSFYFPYFGTLFHPGKIIHNLFLTSCYILYMTFQNCQVEDNSMFRDIKTSPHLTIPTHISSLGIFRLQLQGMVSYLGTLHYGHTDHNQRNESWRFLRLMNDSLVGPWICIRDFNEIIFNSEKNGEEKEVGLL</sequence>
<proteinExistence type="predicted"/>
<organism evidence="1 2">
    <name type="scientific">Cannabis sativa</name>
    <name type="common">Hemp</name>
    <name type="synonym">Marijuana</name>
    <dbReference type="NCBI Taxonomy" id="3483"/>
    <lineage>
        <taxon>Eukaryota</taxon>
        <taxon>Viridiplantae</taxon>
        <taxon>Streptophyta</taxon>
        <taxon>Embryophyta</taxon>
        <taxon>Tracheophyta</taxon>
        <taxon>Spermatophyta</taxon>
        <taxon>Magnoliopsida</taxon>
        <taxon>eudicotyledons</taxon>
        <taxon>Gunneridae</taxon>
        <taxon>Pentapetalae</taxon>
        <taxon>rosids</taxon>
        <taxon>fabids</taxon>
        <taxon>Rosales</taxon>
        <taxon>Cannabaceae</taxon>
        <taxon>Cannabis</taxon>
    </lineage>
</organism>
<gene>
    <name evidence="1" type="ORF">G4B88_001687</name>
</gene>
<comment type="caution">
    <text evidence="1">The sequence shown here is derived from an EMBL/GenBank/DDBJ whole genome shotgun (WGS) entry which is preliminary data.</text>
</comment>
<evidence type="ECO:0000313" key="2">
    <source>
        <dbReference type="Proteomes" id="UP000583929"/>
    </source>
</evidence>
<dbReference type="Proteomes" id="UP000583929">
    <property type="component" value="Unassembled WGS sequence"/>
</dbReference>
<reference evidence="1 2" key="1">
    <citation type="journal article" date="2020" name="bioRxiv">
        <title>Sequence and annotation of 42 cannabis genomes reveals extensive copy number variation in cannabinoid synthesis and pathogen resistance genes.</title>
        <authorList>
            <person name="Mckernan K.J."/>
            <person name="Helbert Y."/>
            <person name="Kane L.T."/>
            <person name="Ebling H."/>
            <person name="Zhang L."/>
            <person name="Liu B."/>
            <person name="Eaton Z."/>
            <person name="Mclaughlin S."/>
            <person name="Kingan S."/>
            <person name="Baybayan P."/>
            <person name="Concepcion G."/>
            <person name="Jordan M."/>
            <person name="Riva A."/>
            <person name="Barbazuk W."/>
            <person name="Harkins T."/>
        </authorList>
    </citation>
    <scope>NUCLEOTIDE SEQUENCE [LARGE SCALE GENOMIC DNA]</scope>
    <source>
        <strain evidence="2">cv. Jamaican Lion 4</strain>
        <tissue evidence="1">Leaf</tissue>
    </source>
</reference>
<accession>A0A7J6I1U4</accession>
<evidence type="ECO:0000313" key="1">
    <source>
        <dbReference type="EMBL" id="KAF4401493.1"/>
    </source>
</evidence>
<keyword evidence="2" id="KW-1185">Reference proteome</keyword>
<dbReference type="AlphaFoldDB" id="A0A7J6I1U4"/>